<protein>
    <recommendedName>
        <fullName evidence="4">Kinesin-like protein</fullName>
    </recommendedName>
</protein>
<feature type="domain" description="Kinesin motor" evidence="6">
    <location>
        <begin position="1"/>
        <end position="258"/>
    </location>
</feature>
<feature type="compositionally biased region" description="Polar residues" evidence="5">
    <location>
        <begin position="464"/>
        <end position="482"/>
    </location>
</feature>
<evidence type="ECO:0000259" key="6">
    <source>
        <dbReference type="PROSITE" id="PS50067"/>
    </source>
</evidence>
<dbReference type="EMBL" id="HBIN01021261">
    <property type="protein sequence ID" value="CAE0446279.1"/>
    <property type="molecule type" value="Transcribed_RNA"/>
</dbReference>
<evidence type="ECO:0000256" key="1">
    <source>
        <dbReference type="ARBA" id="ARBA00022741"/>
    </source>
</evidence>
<dbReference type="GO" id="GO:0008017">
    <property type="term" value="F:microtubule binding"/>
    <property type="evidence" value="ECO:0007669"/>
    <property type="project" value="InterPro"/>
</dbReference>
<sequence length="517" mass="58240">MVESVMDGYQSCIFAYGQTGSGKTFTMSGNGEDVKGINHFALEKLFELRDHRASNYQFVVSNVEIYCEKIIDLLVENTENSKKPPILDLREGREGVYLPDCTEVQVECVEDVERVMELGSRNRNTTHTKMNSASSRSHSIVTISAYGHNTESGKKTYGKLVLVDLAGSERLAKSGVQGKELKEAQAINKSLSCLGDVIAALESKAPHVPFRNSKLTNLLKDSLGNDNKALMIVQVAPTDYNVQESVCSLLFASRVRKCELGKAKKREQSGELSRLRGQAQKHQDKARAQEDEIRQLREELIAERKQKQEATTESEKAKRDIDKAIEKEGKRVEEEMRSKLEEASRRSRNDAQEIESLRKKLQRRDEEDKGNFARLESKYHAVQIEKQQLKNSLQQLVGAQPPDRARTSSITESDSKENAQANVQTPDHKVKKSVHFKNTPLLIPTRLVERERPARKVGRVMAPTASSKQHHYPSNSGRTPSRNKALGSASRVLQTPGRTSVRKPRRVLATDRRPKWN</sequence>
<dbReference type="Gene3D" id="3.40.850.10">
    <property type="entry name" value="Kinesin motor domain"/>
    <property type="match status" value="1"/>
</dbReference>
<dbReference type="InterPro" id="IPR027417">
    <property type="entry name" value="P-loop_NTPase"/>
</dbReference>
<keyword evidence="2 3" id="KW-0067">ATP-binding</keyword>
<keyword evidence="3 4" id="KW-0505">Motor protein</keyword>
<dbReference type="PROSITE" id="PS00411">
    <property type="entry name" value="KINESIN_MOTOR_1"/>
    <property type="match status" value="1"/>
</dbReference>
<dbReference type="GO" id="GO:0003777">
    <property type="term" value="F:microtubule motor activity"/>
    <property type="evidence" value="ECO:0007669"/>
    <property type="project" value="InterPro"/>
</dbReference>
<reference evidence="7" key="1">
    <citation type="submission" date="2021-01" db="EMBL/GenBank/DDBJ databases">
        <authorList>
            <person name="Corre E."/>
            <person name="Pelletier E."/>
            <person name="Niang G."/>
            <person name="Scheremetjew M."/>
            <person name="Finn R."/>
            <person name="Kale V."/>
            <person name="Holt S."/>
            <person name="Cochrane G."/>
            <person name="Meng A."/>
            <person name="Brown T."/>
            <person name="Cohen L."/>
        </authorList>
    </citation>
    <scope>NUCLEOTIDE SEQUENCE</scope>
    <source>
        <strain evidence="7">GSBS06</strain>
    </source>
</reference>
<dbReference type="InterPro" id="IPR019821">
    <property type="entry name" value="Kinesin_motor_CS"/>
</dbReference>
<gene>
    <name evidence="7" type="ORF">ASTO00021_LOCUS16284</name>
</gene>
<dbReference type="InterPro" id="IPR036961">
    <property type="entry name" value="Kinesin_motor_dom_sf"/>
</dbReference>
<comment type="similarity">
    <text evidence="3 4">Belongs to the TRAFAC class myosin-kinesin ATPase superfamily. Kinesin family.</text>
</comment>
<dbReference type="InterPro" id="IPR027640">
    <property type="entry name" value="Kinesin-like_fam"/>
</dbReference>
<evidence type="ECO:0000256" key="4">
    <source>
        <dbReference type="RuleBase" id="RU000394"/>
    </source>
</evidence>
<evidence type="ECO:0000313" key="7">
    <source>
        <dbReference type="EMBL" id="CAE0446279.1"/>
    </source>
</evidence>
<dbReference type="AlphaFoldDB" id="A0A7S3V1N3"/>
<evidence type="ECO:0000256" key="3">
    <source>
        <dbReference type="PROSITE-ProRule" id="PRU00283"/>
    </source>
</evidence>
<feature type="compositionally biased region" description="Basic and acidic residues" evidence="5">
    <location>
        <begin position="281"/>
        <end position="290"/>
    </location>
</feature>
<feature type="binding site" evidence="3">
    <location>
        <begin position="17"/>
        <end position="24"/>
    </location>
    <ligand>
        <name>ATP</name>
        <dbReference type="ChEBI" id="CHEBI:30616"/>
    </ligand>
</feature>
<dbReference type="GO" id="GO:0007018">
    <property type="term" value="P:microtubule-based movement"/>
    <property type="evidence" value="ECO:0007669"/>
    <property type="project" value="InterPro"/>
</dbReference>
<dbReference type="PANTHER" id="PTHR47972:SF28">
    <property type="entry name" value="KINESIN-LIKE PROTEIN KLP-3"/>
    <property type="match status" value="1"/>
</dbReference>
<feature type="region of interest" description="Disordered" evidence="5">
    <location>
        <begin position="395"/>
        <end position="430"/>
    </location>
</feature>
<organism evidence="7">
    <name type="scientific">Aplanochytrium stocchinoi</name>
    <dbReference type="NCBI Taxonomy" id="215587"/>
    <lineage>
        <taxon>Eukaryota</taxon>
        <taxon>Sar</taxon>
        <taxon>Stramenopiles</taxon>
        <taxon>Bigyra</taxon>
        <taxon>Labyrinthulomycetes</taxon>
        <taxon>Thraustochytrida</taxon>
        <taxon>Thraustochytriidae</taxon>
        <taxon>Aplanochytrium</taxon>
    </lineage>
</organism>
<dbReference type="SMART" id="SM00129">
    <property type="entry name" value="KISc"/>
    <property type="match status" value="1"/>
</dbReference>
<feature type="region of interest" description="Disordered" evidence="5">
    <location>
        <begin position="304"/>
        <end position="369"/>
    </location>
</feature>
<proteinExistence type="inferred from homology"/>
<feature type="region of interest" description="Disordered" evidence="5">
    <location>
        <begin position="452"/>
        <end position="517"/>
    </location>
</feature>
<dbReference type="GO" id="GO:0005874">
    <property type="term" value="C:microtubule"/>
    <property type="evidence" value="ECO:0007669"/>
    <property type="project" value="UniProtKB-KW"/>
</dbReference>
<evidence type="ECO:0000256" key="5">
    <source>
        <dbReference type="SAM" id="MobiDB-lite"/>
    </source>
</evidence>
<dbReference type="PROSITE" id="PS50067">
    <property type="entry name" value="KINESIN_MOTOR_2"/>
    <property type="match status" value="1"/>
</dbReference>
<dbReference type="PANTHER" id="PTHR47972">
    <property type="entry name" value="KINESIN-LIKE PROTEIN KLP-3"/>
    <property type="match status" value="1"/>
</dbReference>
<dbReference type="InterPro" id="IPR001752">
    <property type="entry name" value="Kinesin_motor_dom"/>
</dbReference>
<accession>A0A7S3V1N3</accession>
<feature type="compositionally biased region" description="Basic and acidic residues" evidence="5">
    <location>
        <begin position="508"/>
        <end position="517"/>
    </location>
</feature>
<keyword evidence="4" id="KW-0493">Microtubule</keyword>
<dbReference type="PRINTS" id="PR00380">
    <property type="entry name" value="KINESINHEAVY"/>
</dbReference>
<dbReference type="SUPFAM" id="SSF52540">
    <property type="entry name" value="P-loop containing nucleoside triphosphate hydrolases"/>
    <property type="match status" value="1"/>
</dbReference>
<feature type="region of interest" description="Disordered" evidence="5">
    <location>
        <begin position="262"/>
        <end position="290"/>
    </location>
</feature>
<dbReference type="Pfam" id="PF00225">
    <property type="entry name" value="Kinesin"/>
    <property type="match status" value="1"/>
</dbReference>
<keyword evidence="1 3" id="KW-0547">Nucleotide-binding</keyword>
<evidence type="ECO:0000256" key="2">
    <source>
        <dbReference type="ARBA" id="ARBA00022840"/>
    </source>
</evidence>
<name>A0A7S3V1N3_9STRA</name>
<feature type="compositionally biased region" description="Polar residues" evidence="5">
    <location>
        <begin position="407"/>
        <end position="425"/>
    </location>
</feature>
<dbReference type="GO" id="GO:0005524">
    <property type="term" value="F:ATP binding"/>
    <property type="evidence" value="ECO:0007669"/>
    <property type="project" value="UniProtKB-UniRule"/>
</dbReference>